<dbReference type="InterPro" id="IPR025392">
    <property type="entry name" value="DUF4124"/>
</dbReference>
<dbReference type="Pfam" id="PF13511">
    <property type="entry name" value="DUF4124"/>
    <property type="match status" value="1"/>
</dbReference>
<feature type="region of interest" description="Disordered" evidence="1">
    <location>
        <begin position="147"/>
        <end position="225"/>
    </location>
</feature>
<evidence type="ECO:0000256" key="2">
    <source>
        <dbReference type="SAM" id="SignalP"/>
    </source>
</evidence>
<feature type="region of interest" description="Disordered" evidence="1">
    <location>
        <begin position="37"/>
        <end position="107"/>
    </location>
</feature>
<name>A0A6N1WZV7_9BURK</name>
<dbReference type="EMBL" id="CP054840">
    <property type="protein sequence ID" value="QKV52724.1"/>
    <property type="molecule type" value="Genomic_DNA"/>
</dbReference>
<feature type="compositionally biased region" description="Low complexity" evidence="1">
    <location>
        <begin position="61"/>
        <end position="73"/>
    </location>
</feature>
<evidence type="ECO:0000256" key="1">
    <source>
        <dbReference type="SAM" id="MobiDB-lite"/>
    </source>
</evidence>
<dbReference type="Proteomes" id="UP000509579">
    <property type="component" value="Chromosome"/>
</dbReference>
<evidence type="ECO:0000313" key="5">
    <source>
        <dbReference type="Proteomes" id="UP000509579"/>
    </source>
</evidence>
<evidence type="ECO:0000259" key="3">
    <source>
        <dbReference type="Pfam" id="PF13511"/>
    </source>
</evidence>
<feature type="compositionally biased region" description="Basic and acidic residues" evidence="1">
    <location>
        <begin position="76"/>
        <end position="107"/>
    </location>
</feature>
<sequence>MKLSTLVLFCASSLVSASALAQWQWLDAQGRKVYSDLPPSNQVPADRILQRPGTARNPVTAAPSSPSQPAQQPDGRGVDRDLQARKAAEEAEQARREQAQAHEQDKRQALLRQDNCARARAALAALADGQLVAHTNALGERVYMDDQRRAQERQRAQGMVASDCGPAPATQPATAQPAPAQPAALQPSAVNPPAASRRDPTPPGASGAGLPRPGRPDEPAVPTVQ</sequence>
<organism evidence="4 5">
    <name type="scientific">Comamonas antarctica</name>
    <dbReference type="NCBI Taxonomy" id="2743470"/>
    <lineage>
        <taxon>Bacteria</taxon>
        <taxon>Pseudomonadati</taxon>
        <taxon>Pseudomonadota</taxon>
        <taxon>Betaproteobacteria</taxon>
        <taxon>Burkholderiales</taxon>
        <taxon>Comamonadaceae</taxon>
        <taxon>Comamonas</taxon>
    </lineage>
</organism>
<protein>
    <submittedName>
        <fullName evidence="4">DUF4124 domain-containing protein</fullName>
    </submittedName>
</protein>
<dbReference type="AlphaFoldDB" id="A0A6N1WZV7"/>
<reference evidence="4 5" key="1">
    <citation type="submission" date="2020-06" db="EMBL/GenBank/DDBJ databases">
        <title>Acidovorax antarctica sp. nov., isolated from Corinth ice sheet soil, Antarctic Fields Peninsula.</title>
        <authorList>
            <person name="Xu Q."/>
            <person name="Peng F."/>
        </authorList>
    </citation>
    <scope>NUCLEOTIDE SEQUENCE [LARGE SCALE GENOMIC DNA]</scope>
    <source>
        <strain evidence="4 5">16-35-5</strain>
    </source>
</reference>
<feature type="compositionally biased region" description="Low complexity" evidence="1">
    <location>
        <begin position="166"/>
        <end position="187"/>
    </location>
</feature>
<feature type="domain" description="DUF4124" evidence="3">
    <location>
        <begin position="10"/>
        <end position="73"/>
    </location>
</feature>
<proteinExistence type="predicted"/>
<keyword evidence="5" id="KW-1185">Reference proteome</keyword>
<feature type="chain" id="PRO_5026875382" evidence="2">
    <location>
        <begin position="22"/>
        <end position="225"/>
    </location>
</feature>
<dbReference type="RefSeq" id="WP_175503602.1">
    <property type="nucleotide sequence ID" value="NZ_CP054840.1"/>
</dbReference>
<evidence type="ECO:0000313" key="4">
    <source>
        <dbReference type="EMBL" id="QKV52724.1"/>
    </source>
</evidence>
<accession>A0A6N1WZV7</accession>
<gene>
    <name evidence="4" type="ORF">HUK68_07340</name>
</gene>
<keyword evidence="2" id="KW-0732">Signal</keyword>
<dbReference type="KEGG" id="aant:HUK68_07340"/>
<feature type="signal peptide" evidence="2">
    <location>
        <begin position="1"/>
        <end position="21"/>
    </location>
</feature>